<dbReference type="RefSeq" id="WP_192600434.1">
    <property type="nucleotide sequence ID" value="NZ_JADBEL010000037.1"/>
</dbReference>
<reference evidence="1" key="1">
    <citation type="submission" date="2020-10" db="EMBL/GenBank/DDBJ databases">
        <title>Genomic Encyclopedia of Type Strains, Phase IV (KMG-IV): sequencing the most valuable type-strain genomes for metagenomic binning, comparative biology and taxonomic classification.</title>
        <authorList>
            <person name="Goeker M."/>
        </authorList>
    </citation>
    <scope>NUCLEOTIDE SEQUENCE</scope>
    <source>
        <strain evidence="1">DSM 13886</strain>
    </source>
</reference>
<name>A0A927MLJ2_9BACL</name>
<sequence length="127" mass="14970">MTKQQKPGFQKIWEGIECQLGYVKRNLFHIEKLVAQVGLNQLNPKQYLDLFVIHEIHRQQTLMYKTQSHSIEDRIVSIDQPHIRPIVRGKANAPVEIRCQAIRQPNGWLCLHTLGRLSRRHPSQRIY</sequence>
<keyword evidence="2" id="KW-1185">Reference proteome</keyword>
<dbReference type="Proteomes" id="UP000658225">
    <property type="component" value="Unassembled WGS sequence"/>
</dbReference>
<evidence type="ECO:0000313" key="1">
    <source>
        <dbReference type="EMBL" id="MBE1556823.1"/>
    </source>
</evidence>
<gene>
    <name evidence="1" type="ORF">H4683_003949</name>
</gene>
<accession>A0A927MLJ2</accession>
<proteinExistence type="predicted"/>
<organism evidence="1 2">
    <name type="scientific">Sporosarcina limicola</name>
    <dbReference type="NCBI Taxonomy" id="34101"/>
    <lineage>
        <taxon>Bacteria</taxon>
        <taxon>Bacillati</taxon>
        <taxon>Bacillota</taxon>
        <taxon>Bacilli</taxon>
        <taxon>Bacillales</taxon>
        <taxon>Caryophanaceae</taxon>
        <taxon>Sporosarcina</taxon>
    </lineage>
</organism>
<dbReference type="AlphaFoldDB" id="A0A927MLJ2"/>
<comment type="caution">
    <text evidence="1">The sequence shown here is derived from an EMBL/GenBank/DDBJ whole genome shotgun (WGS) entry which is preliminary data.</text>
</comment>
<evidence type="ECO:0000313" key="2">
    <source>
        <dbReference type="Proteomes" id="UP000658225"/>
    </source>
</evidence>
<dbReference type="EMBL" id="JADBEL010000037">
    <property type="protein sequence ID" value="MBE1556823.1"/>
    <property type="molecule type" value="Genomic_DNA"/>
</dbReference>
<protein>
    <submittedName>
        <fullName evidence="1">Uncharacterized protein</fullName>
    </submittedName>
</protein>